<proteinExistence type="predicted"/>
<protein>
    <submittedName>
        <fullName evidence="1">Uncharacterized protein</fullName>
    </submittedName>
</protein>
<sequence length="145" mass="16200">MNEPRVVEMSSQLCDKILNGKDQHRDTASIALKTVDCSVPDSGWHCLNCNDNTGDGRRARPIMIRLTQVDKEPEYEMGGCVVCRLEVLYEKLLMMMTGNLHNAKTFVVALTICLTINISLFSGTQHIEQFFSQIVTTHGSAKNLP</sequence>
<gene>
    <name evidence="1" type="ORF">MILVUS5_LOCUS12008</name>
</gene>
<dbReference type="Proteomes" id="UP001177021">
    <property type="component" value="Unassembled WGS sequence"/>
</dbReference>
<evidence type="ECO:0000313" key="1">
    <source>
        <dbReference type="EMBL" id="CAJ2642536.1"/>
    </source>
</evidence>
<name>A0ACB0JE61_TRIPR</name>
<reference evidence="1" key="1">
    <citation type="submission" date="2023-10" db="EMBL/GenBank/DDBJ databases">
        <authorList>
            <person name="Rodriguez Cubillos JULIANA M."/>
            <person name="De Vega J."/>
        </authorList>
    </citation>
    <scope>NUCLEOTIDE SEQUENCE</scope>
</reference>
<organism evidence="1 2">
    <name type="scientific">Trifolium pratense</name>
    <name type="common">Red clover</name>
    <dbReference type="NCBI Taxonomy" id="57577"/>
    <lineage>
        <taxon>Eukaryota</taxon>
        <taxon>Viridiplantae</taxon>
        <taxon>Streptophyta</taxon>
        <taxon>Embryophyta</taxon>
        <taxon>Tracheophyta</taxon>
        <taxon>Spermatophyta</taxon>
        <taxon>Magnoliopsida</taxon>
        <taxon>eudicotyledons</taxon>
        <taxon>Gunneridae</taxon>
        <taxon>Pentapetalae</taxon>
        <taxon>rosids</taxon>
        <taxon>fabids</taxon>
        <taxon>Fabales</taxon>
        <taxon>Fabaceae</taxon>
        <taxon>Papilionoideae</taxon>
        <taxon>50 kb inversion clade</taxon>
        <taxon>NPAAA clade</taxon>
        <taxon>Hologalegina</taxon>
        <taxon>IRL clade</taxon>
        <taxon>Trifolieae</taxon>
        <taxon>Trifolium</taxon>
    </lineage>
</organism>
<evidence type="ECO:0000313" key="2">
    <source>
        <dbReference type="Proteomes" id="UP001177021"/>
    </source>
</evidence>
<accession>A0ACB0JE61</accession>
<dbReference type="EMBL" id="CASHSV030000034">
    <property type="protein sequence ID" value="CAJ2642536.1"/>
    <property type="molecule type" value="Genomic_DNA"/>
</dbReference>
<keyword evidence="2" id="KW-1185">Reference proteome</keyword>
<comment type="caution">
    <text evidence="1">The sequence shown here is derived from an EMBL/GenBank/DDBJ whole genome shotgun (WGS) entry which is preliminary data.</text>
</comment>